<reference evidence="1" key="1">
    <citation type="submission" date="2024-02" db="EMBL/GenBank/DDBJ databases">
        <title>Metagenome Assembled Genome of Zalaria obscura JY119.</title>
        <authorList>
            <person name="Vighnesh L."/>
            <person name="Jagadeeshwari U."/>
            <person name="Venkata Ramana C."/>
            <person name="Sasikala C."/>
        </authorList>
    </citation>
    <scope>NUCLEOTIDE SEQUENCE</scope>
    <source>
        <strain evidence="1">JY119</strain>
    </source>
</reference>
<sequence length="684" mass="76718">MAPGRRSYEAPIQRVDDALSRLTATLASYKVTESGNGAKMVGPKRPVSSGSSTPSNPDSITESQFDYERDFAHLDPPGLFDLDFDVNTKDLYPNNPVNQPIPQITNDKLRVQLNTLHGLTSFIAEWPYSIPLYDEIARVYIELGYPDLAVGTAYKALLLLDAANDESDEYHEEAIESVRAWVQQAPLGDRVALGRDSGYNRWNPDHPDAKRDGEGYMSLVADEEEAMLWIRECFSLSVYGVLAQALHVVGCQRSALKYVQMGLNLFPGDEALLGTQQVIMEAVDAYFTRKYGKNTTGQKFGPEDFPDSGMVRREAYPWNEHEPDRSTKESLDFLNEEMAKVAPKLEVRVTELPALSTEPGKENETTKQLGVFAKDDIAPGEIVLNETSLLTANNRLQDALCDACSKDLPDLNSSDAAASEVVECDDCQVVFCSQRCLDLAQETYHPALCDVDVEAIAKDVPPAQAADALYTLLLLRAMAMAETQDCHPLELKEVKYIWGDYHTMPLSPHWQPHDPYTVRDIFPKTLPFSFHYSVELPFHMLEKMDVDFFRNPQYDTWVFNVLYAKFHGTASARLSGLGGRPIRGPEVSAVHPMWCLANHSCDPNVSWEWGGAIFFQARKERVEWRDGKGETRKKKPGLKRDEEVLNHYCDVELPVKERREWASGALGGDCRCDRCVWEAGEVAA</sequence>
<keyword evidence="2" id="KW-1185">Reference proteome</keyword>
<dbReference type="EMBL" id="JAMKPW020000038">
    <property type="protein sequence ID" value="KAK8200860.1"/>
    <property type="molecule type" value="Genomic_DNA"/>
</dbReference>
<comment type="caution">
    <text evidence="1">The sequence shown here is derived from an EMBL/GenBank/DDBJ whole genome shotgun (WGS) entry which is preliminary data.</text>
</comment>
<evidence type="ECO:0000313" key="2">
    <source>
        <dbReference type="Proteomes" id="UP001320706"/>
    </source>
</evidence>
<organism evidence="1 2">
    <name type="scientific">Zalaria obscura</name>
    <dbReference type="NCBI Taxonomy" id="2024903"/>
    <lineage>
        <taxon>Eukaryota</taxon>
        <taxon>Fungi</taxon>
        <taxon>Dikarya</taxon>
        <taxon>Ascomycota</taxon>
        <taxon>Pezizomycotina</taxon>
        <taxon>Dothideomycetes</taxon>
        <taxon>Dothideomycetidae</taxon>
        <taxon>Dothideales</taxon>
        <taxon>Zalariaceae</taxon>
        <taxon>Zalaria</taxon>
    </lineage>
</organism>
<accession>A0ACC3S848</accession>
<evidence type="ECO:0000313" key="1">
    <source>
        <dbReference type="EMBL" id="KAK8200860.1"/>
    </source>
</evidence>
<gene>
    <name evidence="1" type="ORF">M8818_006177</name>
</gene>
<protein>
    <submittedName>
        <fullName evidence="1">Uncharacterized protein</fullName>
    </submittedName>
</protein>
<dbReference type="Proteomes" id="UP001320706">
    <property type="component" value="Unassembled WGS sequence"/>
</dbReference>
<name>A0ACC3S848_9PEZI</name>
<proteinExistence type="predicted"/>